<accession>A0A4Q7WMD9</accession>
<dbReference type="Proteomes" id="UP000292027">
    <property type="component" value="Unassembled WGS sequence"/>
</dbReference>
<evidence type="ECO:0000313" key="1">
    <source>
        <dbReference type="EMBL" id="RZU10923.1"/>
    </source>
</evidence>
<dbReference type="SUPFAM" id="SSF51445">
    <property type="entry name" value="(Trans)glycosidases"/>
    <property type="match status" value="1"/>
</dbReference>
<evidence type="ECO:0008006" key="3">
    <source>
        <dbReference type="Google" id="ProtNLM"/>
    </source>
</evidence>
<dbReference type="Gene3D" id="3.20.20.80">
    <property type="entry name" value="Glycosidases"/>
    <property type="match status" value="1"/>
</dbReference>
<sequence length="345" mass="37831">MSSLAKLKVMQSIGVNYDTGLRYDGRSTRNRFDADAVRREMAVIADELNAPAVRVVGTELDRLVVAGEAALAAGLDLWFSPMPMNLEPSEFIAFLTDCAAQAEVLRQSARGDVVLVLGCELSVFCKGFVPGETTGERLALMGDPATWTDPAKLMELQAGLQRWGSVHEELASAARSAFGGRITYAAGLWEDVNWDLFDIVSVDAYRDAANAATFADELASRSKWGKPVVATEFGCCAYRGAAERGGTGWMIVDRSVDPPVINGSYERDEEEQVEYLFELVEEFDRIELAAAFWFSFAGFELPHREDDPQRDLDLSSYGLVAVGDDGQWRPKKVFGKLAELNAGRS</sequence>
<keyword evidence="2" id="KW-1185">Reference proteome</keyword>
<dbReference type="AlphaFoldDB" id="A0A4Q7WMD9"/>
<protein>
    <recommendedName>
        <fullName evidence="3">Abortive infection protein</fullName>
    </recommendedName>
</protein>
<comment type="caution">
    <text evidence="1">The sequence shown here is derived from an EMBL/GenBank/DDBJ whole genome shotgun (WGS) entry which is preliminary data.</text>
</comment>
<reference evidence="1 2" key="1">
    <citation type="journal article" date="2015" name="Stand. Genomic Sci.">
        <title>Genomic Encyclopedia of Bacterial and Archaeal Type Strains, Phase III: the genomes of soil and plant-associated and newly described type strains.</title>
        <authorList>
            <person name="Whitman W.B."/>
            <person name="Woyke T."/>
            <person name="Klenk H.P."/>
            <person name="Zhou Y."/>
            <person name="Lilburn T.G."/>
            <person name="Beck B.J."/>
            <person name="De Vos P."/>
            <person name="Vandamme P."/>
            <person name="Eisen J.A."/>
            <person name="Garrity G."/>
            <person name="Hugenholtz P."/>
            <person name="Kyrpides N.C."/>
        </authorList>
    </citation>
    <scope>NUCLEOTIDE SEQUENCE [LARGE SCALE GENOMIC DNA]</scope>
    <source>
        <strain evidence="1 2">VKM Ac-2540</strain>
    </source>
</reference>
<organism evidence="1 2">
    <name type="scientific">Kribbella rubisoli</name>
    <dbReference type="NCBI Taxonomy" id="3075929"/>
    <lineage>
        <taxon>Bacteria</taxon>
        <taxon>Bacillati</taxon>
        <taxon>Actinomycetota</taxon>
        <taxon>Actinomycetes</taxon>
        <taxon>Propionibacteriales</taxon>
        <taxon>Kribbellaceae</taxon>
        <taxon>Kribbella</taxon>
    </lineage>
</organism>
<dbReference type="EMBL" id="SHKR01000015">
    <property type="protein sequence ID" value="RZU10923.1"/>
    <property type="molecule type" value="Genomic_DNA"/>
</dbReference>
<dbReference type="InterPro" id="IPR017853">
    <property type="entry name" value="GH"/>
</dbReference>
<gene>
    <name evidence="1" type="ORF">EV645_6080</name>
</gene>
<evidence type="ECO:0000313" key="2">
    <source>
        <dbReference type="Proteomes" id="UP000292027"/>
    </source>
</evidence>
<proteinExistence type="predicted"/>
<name>A0A4Q7WMD9_9ACTN</name>